<dbReference type="PANTHER" id="PTHR46093">
    <property type="entry name" value="ACYL-COA-BINDING DOMAIN-CONTAINING PROTEIN 5"/>
    <property type="match status" value="1"/>
</dbReference>
<sequence>MESRPLRCGTPLPCTWCSDNVLSTDPLVLADVDGGVHITLLQQIGTGPMTRFTSTHHFQVAHSTALGVRGLRFSSDALCLALLDSTLDAVQLVLIRDVASASHEPHTLDMSARRMPTLHALDSRRILIGGGLLESDFAAGHITPLSDYCVFAPPEYPGQELAVVQSGLLPEPLAGFTMSALPCMTDKERHILVGGLVDYGNCNRDVYEYLPGMNTWLRLSVAGLEQMAPRHSHSVTVVPPHFIVIYGGFGASGEPCTDAWALDVTRLSLHPLSCLQLPLKSSTLSYGVGSDTLYVLGGFNVEENARSKVAYCMENFSQVVGQACGHSDSSILSLKRGQGSHPGTHLACLGTHQVGGAEFSANTPNNTSQGDLTISSISQEKHGSLSDESSNTPLQSLEAIVRIRANEIETRYLKHVIDLREQLEVEQEDKRRLIRIIERLMERQACYTITAREERTHTTQISISKGEPKADPSLLMQDMVHMLCQRIAHLEEKVTQLSAENRLNARAIP</sequence>
<proteinExistence type="predicted"/>
<reference evidence="3 4" key="1">
    <citation type="submission" date="2019-05" db="EMBL/GenBank/DDBJ databases">
        <title>The compact genome of Giardia muris reveals important steps in the evolution of intestinal protozoan parasites.</title>
        <authorList>
            <person name="Xu F."/>
            <person name="Jimenez-Gonzalez A."/>
            <person name="Einarsson E."/>
            <person name="Astvaldsson A."/>
            <person name="Peirasmaki D."/>
            <person name="Eckmann L."/>
            <person name="Andersson J.O."/>
            <person name="Svard S.G."/>
            <person name="Jerlstrom-Hultqvist J."/>
        </authorList>
    </citation>
    <scope>NUCLEOTIDE SEQUENCE [LARGE SCALE GENOMIC DNA]</scope>
    <source>
        <strain evidence="3 4">Roberts-Thomson</strain>
    </source>
</reference>
<evidence type="ECO:0008006" key="5">
    <source>
        <dbReference type="Google" id="ProtNLM"/>
    </source>
</evidence>
<dbReference type="InterPro" id="IPR015915">
    <property type="entry name" value="Kelch-typ_b-propeller"/>
</dbReference>
<dbReference type="Gene3D" id="2.120.10.80">
    <property type="entry name" value="Kelch-type beta propeller"/>
    <property type="match status" value="1"/>
</dbReference>
<dbReference type="VEuPathDB" id="GiardiaDB:GMRT_13895"/>
<evidence type="ECO:0000256" key="2">
    <source>
        <dbReference type="ARBA" id="ARBA00022737"/>
    </source>
</evidence>
<evidence type="ECO:0000313" key="4">
    <source>
        <dbReference type="Proteomes" id="UP000315496"/>
    </source>
</evidence>
<organism evidence="3 4">
    <name type="scientific">Giardia muris</name>
    <dbReference type="NCBI Taxonomy" id="5742"/>
    <lineage>
        <taxon>Eukaryota</taxon>
        <taxon>Metamonada</taxon>
        <taxon>Diplomonadida</taxon>
        <taxon>Hexamitidae</taxon>
        <taxon>Giardiinae</taxon>
        <taxon>Giardia</taxon>
    </lineage>
</organism>
<protein>
    <recommendedName>
        <fullName evidence="5">Kelch motif-containing protein</fullName>
    </recommendedName>
</protein>
<dbReference type="Proteomes" id="UP000315496">
    <property type="component" value="Chromosome 3"/>
</dbReference>
<dbReference type="AlphaFoldDB" id="A0A4Z1T6C6"/>
<accession>A0A4Z1T6C6</accession>
<keyword evidence="2" id="KW-0677">Repeat</keyword>
<evidence type="ECO:0000256" key="1">
    <source>
        <dbReference type="ARBA" id="ARBA00022441"/>
    </source>
</evidence>
<comment type="caution">
    <text evidence="3">The sequence shown here is derived from an EMBL/GenBank/DDBJ whole genome shotgun (WGS) entry which is preliminary data.</text>
</comment>
<dbReference type="PANTHER" id="PTHR46093:SF18">
    <property type="entry name" value="FIBRONECTIN TYPE-III DOMAIN-CONTAINING PROTEIN"/>
    <property type="match status" value="1"/>
</dbReference>
<name>A0A4Z1T6C6_GIAMU</name>
<dbReference type="SUPFAM" id="SSF117281">
    <property type="entry name" value="Kelch motif"/>
    <property type="match status" value="1"/>
</dbReference>
<evidence type="ECO:0000313" key="3">
    <source>
        <dbReference type="EMBL" id="TNJ28021.1"/>
    </source>
</evidence>
<dbReference type="EMBL" id="VDLU01000003">
    <property type="protein sequence ID" value="TNJ28021.1"/>
    <property type="molecule type" value="Genomic_DNA"/>
</dbReference>
<keyword evidence="4" id="KW-1185">Reference proteome</keyword>
<gene>
    <name evidence="3" type="ORF">GMRT_13895</name>
</gene>
<keyword evidence="1" id="KW-0880">Kelch repeat</keyword>